<evidence type="ECO:0000313" key="1">
    <source>
        <dbReference type="EMBL" id="KAI9457390.1"/>
    </source>
</evidence>
<dbReference type="Proteomes" id="UP001207468">
    <property type="component" value="Unassembled WGS sequence"/>
</dbReference>
<dbReference type="EMBL" id="JAGFNK010000222">
    <property type="protein sequence ID" value="KAI9457390.1"/>
    <property type="molecule type" value="Genomic_DNA"/>
</dbReference>
<sequence length="183" mass="20131">MDWVFVNVPMLSLMGNSCHHFPEVANNYPKPDFGSTNSFLATFSYQATTPALAPPPMSWTCPTDPVPIPSQIVPDDPSTFFRTQPCTDACTFCNQPGHHVRNCEIAKGYIHTNRAIVVNGRICLPNGEQITDVNTSESANDSGSDSDDDLPDIFKVFANEKKKRSKPSKLPEAKPPKQDKPPP</sequence>
<gene>
    <name evidence="1" type="ORF">F5148DRAFT_1151185</name>
</gene>
<name>A0ACC0U136_9AGAM</name>
<organism evidence="1 2">
    <name type="scientific">Russula earlei</name>
    <dbReference type="NCBI Taxonomy" id="71964"/>
    <lineage>
        <taxon>Eukaryota</taxon>
        <taxon>Fungi</taxon>
        <taxon>Dikarya</taxon>
        <taxon>Basidiomycota</taxon>
        <taxon>Agaricomycotina</taxon>
        <taxon>Agaricomycetes</taxon>
        <taxon>Russulales</taxon>
        <taxon>Russulaceae</taxon>
        <taxon>Russula</taxon>
    </lineage>
</organism>
<comment type="caution">
    <text evidence="1">The sequence shown here is derived from an EMBL/GenBank/DDBJ whole genome shotgun (WGS) entry which is preliminary data.</text>
</comment>
<accession>A0ACC0U136</accession>
<proteinExistence type="predicted"/>
<evidence type="ECO:0000313" key="2">
    <source>
        <dbReference type="Proteomes" id="UP001207468"/>
    </source>
</evidence>
<keyword evidence="2" id="KW-1185">Reference proteome</keyword>
<protein>
    <submittedName>
        <fullName evidence="1">Uncharacterized protein</fullName>
    </submittedName>
</protein>
<reference evidence="1" key="1">
    <citation type="submission" date="2021-03" db="EMBL/GenBank/DDBJ databases">
        <title>Evolutionary priming and transition to the ectomycorrhizal habit in an iconic lineage of mushroom-forming fungi: is preadaptation a requirement?</title>
        <authorList>
            <consortium name="DOE Joint Genome Institute"/>
            <person name="Looney B.P."/>
            <person name="Miyauchi S."/>
            <person name="Morin E."/>
            <person name="Drula E."/>
            <person name="Courty P.E."/>
            <person name="Chicoki N."/>
            <person name="Fauchery L."/>
            <person name="Kohler A."/>
            <person name="Kuo A."/>
            <person name="LaButti K."/>
            <person name="Pangilinan J."/>
            <person name="Lipzen A."/>
            <person name="Riley R."/>
            <person name="Andreopoulos W."/>
            <person name="He G."/>
            <person name="Johnson J."/>
            <person name="Barry K.W."/>
            <person name="Grigoriev I.V."/>
            <person name="Nagy L."/>
            <person name="Hibbett D."/>
            <person name="Henrissat B."/>
            <person name="Matheny P.B."/>
            <person name="Labbe J."/>
            <person name="Martin A.F."/>
        </authorList>
    </citation>
    <scope>NUCLEOTIDE SEQUENCE</scope>
    <source>
        <strain evidence="1">BPL698</strain>
    </source>
</reference>